<evidence type="ECO:0000259" key="5">
    <source>
        <dbReference type="PROSITE" id="PS50089"/>
    </source>
</evidence>
<dbReference type="GO" id="GO:0061630">
    <property type="term" value="F:ubiquitin protein ligase activity"/>
    <property type="evidence" value="ECO:0007669"/>
    <property type="project" value="TreeGrafter"/>
</dbReference>
<evidence type="ECO:0000256" key="3">
    <source>
        <dbReference type="ARBA" id="ARBA00022833"/>
    </source>
</evidence>
<dbReference type="InterPro" id="IPR051834">
    <property type="entry name" value="RING_finger_E3_ligase"/>
</dbReference>
<dbReference type="Pfam" id="PF13639">
    <property type="entry name" value="zf-RING_2"/>
    <property type="match status" value="1"/>
</dbReference>
<keyword evidence="3" id="KW-0862">Zinc</keyword>
<dbReference type="InterPro" id="IPR001841">
    <property type="entry name" value="Znf_RING"/>
</dbReference>
<evidence type="ECO:0000256" key="4">
    <source>
        <dbReference type="PROSITE-ProRule" id="PRU00175"/>
    </source>
</evidence>
<comment type="caution">
    <text evidence="6">The sequence shown here is derived from an EMBL/GenBank/DDBJ whole genome shotgun (WGS) entry which is preliminary data.</text>
</comment>
<dbReference type="AlphaFoldDB" id="A0AAN7IEP2"/>
<evidence type="ECO:0000313" key="7">
    <source>
        <dbReference type="Proteomes" id="UP001324115"/>
    </source>
</evidence>
<feature type="domain" description="RING-type" evidence="5">
    <location>
        <begin position="196"/>
        <end position="237"/>
    </location>
</feature>
<keyword evidence="2 4" id="KW-0863">Zinc-finger</keyword>
<reference evidence="6 7" key="1">
    <citation type="journal article" date="2023" name="G3 (Bethesda)">
        <title>A haplotype-resolved chromosome-scale genome for Quercus rubra L. provides insights into the genetics of adaptive traits for red oak species.</title>
        <authorList>
            <person name="Kapoor B."/>
            <person name="Jenkins J."/>
            <person name="Schmutz J."/>
            <person name="Zhebentyayeva T."/>
            <person name="Kuelheim C."/>
            <person name="Coggeshall M."/>
            <person name="Heim C."/>
            <person name="Lasky J.R."/>
            <person name="Leites L."/>
            <person name="Islam-Faridi N."/>
            <person name="Romero-Severson J."/>
            <person name="DeLeo V.L."/>
            <person name="Lucas S.M."/>
            <person name="Lazic D."/>
            <person name="Gailing O."/>
            <person name="Carlson J."/>
            <person name="Staton M."/>
        </authorList>
    </citation>
    <scope>NUCLEOTIDE SEQUENCE [LARGE SCALE GENOMIC DNA]</scope>
    <source>
        <strain evidence="6">Pseudo-F2</strain>
    </source>
</reference>
<dbReference type="PROSITE" id="PS50089">
    <property type="entry name" value="ZF_RING_2"/>
    <property type="match status" value="1"/>
</dbReference>
<accession>A0AAN7IEP2</accession>
<evidence type="ECO:0000313" key="6">
    <source>
        <dbReference type="EMBL" id="KAK4568209.1"/>
    </source>
</evidence>
<proteinExistence type="predicted"/>
<dbReference type="GO" id="GO:0008270">
    <property type="term" value="F:zinc ion binding"/>
    <property type="evidence" value="ECO:0007669"/>
    <property type="project" value="UniProtKB-KW"/>
</dbReference>
<dbReference type="Proteomes" id="UP001324115">
    <property type="component" value="Unassembled WGS sequence"/>
</dbReference>
<protein>
    <recommendedName>
        <fullName evidence="5">RING-type domain-containing protein</fullName>
    </recommendedName>
</protein>
<organism evidence="6 7">
    <name type="scientific">Quercus rubra</name>
    <name type="common">Northern red oak</name>
    <name type="synonym">Quercus borealis</name>
    <dbReference type="NCBI Taxonomy" id="3512"/>
    <lineage>
        <taxon>Eukaryota</taxon>
        <taxon>Viridiplantae</taxon>
        <taxon>Streptophyta</taxon>
        <taxon>Embryophyta</taxon>
        <taxon>Tracheophyta</taxon>
        <taxon>Spermatophyta</taxon>
        <taxon>Magnoliopsida</taxon>
        <taxon>eudicotyledons</taxon>
        <taxon>Gunneridae</taxon>
        <taxon>Pentapetalae</taxon>
        <taxon>rosids</taxon>
        <taxon>fabids</taxon>
        <taxon>Fagales</taxon>
        <taxon>Fagaceae</taxon>
        <taxon>Quercus</taxon>
    </lineage>
</organism>
<keyword evidence="1" id="KW-0479">Metal-binding</keyword>
<keyword evidence="7" id="KW-1185">Reference proteome</keyword>
<dbReference type="Gene3D" id="3.30.40.10">
    <property type="entry name" value="Zinc/RING finger domain, C3HC4 (zinc finger)"/>
    <property type="match status" value="1"/>
</dbReference>
<dbReference type="GO" id="GO:0006511">
    <property type="term" value="P:ubiquitin-dependent protein catabolic process"/>
    <property type="evidence" value="ECO:0007669"/>
    <property type="project" value="TreeGrafter"/>
</dbReference>
<dbReference type="PANTHER" id="PTHR45931:SF16">
    <property type="entry name" value="RING_U-BOX SUPERFAMILY PROTEIN"/>
    <property type="match status" value="1"/>
</dbReference>
<evidence type="ECO:0000256" key="2">
    <source>
        <dbReference type="ARBA" id="ARBA00022771"/>
    </source>
</evidence>
<name>A0AAN7IEP2_QUERU</name>
<dbReference type="SUPFAM" id="SSF57850">
    <property type="entry name" value="RING/U-box"/>
    <property type="match status" value="1"/>
</dbReference>
<dbReference type="SMART" id="SM00184">
    <property type="entry name" value="RING"/>
    <property type="match status" value="1"/>
</dbReference>
<evidence type="ECO:0000256" key="1">
    <source>
        <dbReference type="ARBA" id="ARBA00022723"/>
    </source>
</evidence>
<sequence length="244" mass="28226">MSRTRFSITKHTNFRVWQESQPSGSNQQQQPPSRRRLHFLDGFPIEFRTRKLLKTEKYVGNCPEPVDSYQHVYSWSKSIWLPRNQVLLHDNGARLLSLLRDLDTQLENPAAVSQKIARVAASAKSSRMPIVVKLLITVKVTRIDDYEFSSQQVLDDTVILNSIETYEFKPVPATNSSIENLDKVRFQLGSKLVRECIICMVEFQIGSEVTRMPCSHVYHGECIFKWLKTSHLCPLCRYPMPHDC</sequence>
<dbReference type="PANTHER" id="PTHR45931">
    <property type="entry name" value="SI:CH211-59O9.10"/>
    <property type="match status" value="1"/>
</dbReference>
<dbReference type="EMBL" id="JAXUIC010000010">
    <property type="protein sequence ID" value="KAK4568209.1"/>
    <property type="molecule type" value="Genomic_DNA"/>
</dbReference>
<dbReference type="GO" id="GO:0005634">
    <property type="term" value="C:nucleus"/>
    <property type="evidence" value="ECO:0007669"/>
    <property type="project" value="TreeGrafter"/>
</dbReference>
<dbReference type="InterPro" id="IPR013083">
    <property type="entry name" value="Znf_RING/FYVE/PHD"/>
</dbReference>
<gene>
    <name evidence="6" type="ORF">RGQ29_003836</name>
</gene>